<reference evidence="2 3" key="1">
    <citation type="journal article" date="2015" name="Proc. Natl. Acad. Sci. U.S.A.">
        <title>The resurrection genome of Boea hygrometrica: A blueprint for survival of dehydration.</title>
        <authorList>
            <person name="Xiao L."/>
            <person name="Yang G."/>
            <person name="Zhang L."/>
            <person name="Yang X."/>
            <person name="Zhao S."/>
            <person name="Ji Z."/>
            <person name="Zhou Q."/>
            <person name="Hu M."/>
            <person name="Wang Y."/>
            <person name="Chen M."/>
            <person name="Xu Y."/>
            <person name="Jin H."/>
            <person name="Xiao X."/>
            <person name="Hu G."/>
            <person name="Bao F."/>
            <person name="Hu Y."/>
            <person name="Wan P."/>
            <person name="Li L."/>
            <person name="Deng X."/>
            <person name="Kuang T."/>
            <person name="Xiang C."/>
            <person name="Zhu J.K."/>
            <person name="Oliver M.J."/>
            <person name="He Y."/>
        </authorList>
    </citation>
    <scope>NUCLEOTIDE SEQUENCE [LARGE SCALE GENOMIC DNA]</scope>
    <source>
        <strain evidence="3">cv. XS01</strain>
    </source>
</reference>
<keyword evidence="1" id="KW-0732">Signal</keyword>
<feature type="signal peptide" evidence="1">
    <location>
        <begin position="1"/>
        <end position="16"/>
    </location>
</feature>
<accession>A0A2Z7A428</accession>
<gene>
    <name evidence="2" type="ORF">F511_07780</name>
</gene>
<protein>
    <recommendedName>
        <fullName evidence="4">Secreted protein</fullName>
    </recommendedName>
</protein>
<organism evidence="2 3">
    <name type="scientific">Dorcoceras hygrometricum</name>
    <dbReference type="NCBI Taxonomy" id="472368"/>
    <lineage>
        <taxon>Eukaryota</taxon>
        <taxon>Viridiplantae</taxon>
        <taxon>Streptophyta</taxon>
        <taxon>Embryophyta</taxon>
        <taxon>Tracheophyta</taxon>
        <taxon>Spermatophyta</taxon>
        <taxon>Magnoliopsida</taxon>
        <taxon>eudicotyledons</taxon>
        <taxon>Gunneridae</taxon>
        <taxon>Pentapetalae</taxon>
        <taxon>asterids</taxon>
        <taxon>lamiids</taxon>
        <taxon>Lamiales</taxon>
        <taxon>Gesneriaceae</taxon>
        <taxon>Didymocarpoideae</taxon>
        <taxon>Trichosporeae</taxon>
        <taxon>Loxocarpinae</taxon>
        <taxon>Dorcoceras</taxon>
    </lineage>
</organism>
<dbReference type="EMBL" id="KV019612">
    <property type="protein sequence ID" value="KZV15833.1"/>
    <property type="molecule type" value="Genomic_DNA"/>
</dbReference>
<proteinExistence type="predicted"/>
<sequence>MLFLVLAGGICSRVCLLVVQLRVDVNDGQLYCSLRLVSCSLRLVLREGYQPDLMTSAMRRRFIKLERSVLMQRLVLAFACYTIQILDLRTSRWF</sequence>
<dbReference type="AlphaFoldDB" id="A0A2Z7A428"/>
<dbReference type="Proteomes" id="UP000250235">
    <property type="component" value="Unassembled WGS sequence"/>
</dbReference>
<evidence type="ECO:0000313" key="3">
    <source>
        <dbReference type="Proteomes" id="UP000250235"/>
    </source>
</evidence>
<evidence type="ECO:0008006" key="4">
    <source>
        <dbReference type="Google" id="ProtNLM"/>
    </source>
</evidence>
<keyword evidence="3" id="KW-1185">Reference proteome</keyword>
<evidence type="ECO:0000256" key="1">
    <source>
        <dbReference type="SAM" id="SignalP"/>
    </source>
</evidence>
<evidence type="ECO:0000313" key="2">
    <source>
        <dbReference type="EMBL" id="KZV15833.1"/>
    </source>
</evidence>
<name>A0A2Z7A428_9LAMI</name>
<feature type="chain" id="PRO_5016341084" description="Secreted protein" evidence="1">
    <location>
        <begin position="17"/>
        <end position="94"/>
    </location>
</feature>